<evidence type="ECO:0000256" key="1">
    <source>
        <dbReference type="SAM" id="MobiDB-lite"/>
    </source>
</evidence>
<keyword evidence="2" id="KW-0406">Ion transport</keyword>
<sequence length="1052" mass="116588">MGQDLTLPSFNKTTKDTPLQNAAKQEISHEIRLTLEEEIGRFLTIHSFGIPIEIVINVHADYVKGSTPGARGIFHCPKCLAHWQRTGSLPESCDEAARFTHGPMLKLNISEAAKLVEAIKSASKFVSHTDISKILPLLNEATTEEERKRIIESISKRRTSIRSDTVTLGPGSNQEHSFGFDSPASEEYHEKNHQVVLQLTQAMRSKFMTSDPESGQRNDGAKIKSVGLKSGDGSFYPGFFVTHNMTSQEGDDYVPMTSPLIGEFPFRARGRYDDDGCYHPYRVEDPHVFSDVRFPKLKQMMTSQTREAGGSKNELASNFRFAFQEGQDLMLNELLSSGLWCTAYECYLVGMYDSRGNFNAACCVTQDGYIVPGVCDDRSKFAPLAEHNQEGNLVYLQHEESPELEQVLLQLRHLPPCPKASEISRGRVREWMCVRDGAVIEDATHITVFVNENNSDSGDEEMNVFIGGEIGPDGQLYPYGKYAADGSFIPGGPAIATPPGLVQISSSGKDNESPLKVHNYKTDKERDVLERKNSKLPSAGSNSELNREKSQKTKSGTESQSTFKDTEERSSRSTGELPEGRSSHTTSLKSLSSRSLSRQNSRDLRSQERIYNKKSDPLQRTPSIVFMQEKSAEELAKAPSRPPSAKPKQAEVLNPAVRNRTGKPSTKPGSLADAMMSTAQGETDSTPMKGAPQSGNYRDTVTRASFTADRVKSKDALRLQAAAKGSSTFDTTEPGAPQRPQTEGRGGLSRRNSSLTGEVGERRGLTTADKRRSQANVDGAKTSTPATVARQREIEKKTRKEKAEVKAKYQFAAHHSSVSGGAPDQDKLALGGTKPSKTGLESRQTSKRSLPGGEGTTSSQRLPRMRQVTGAPPGAPDKTISSRSMKRRSSSKFVKDHSTVNGVPVEEEHKRRGSKMTLEEMHKMNEKIHNPEASSDEDDIDFSDLSGFSSDEDQDAKRSSKKSNFFPFLDGFSILNFTENFRFSYFAVPGYIKEHNQKVRKGVLKLPLLTKKVKEVTKEERKERNIKRKEQKMADRNSLMQRIERLNSVDGN</sequence>
<gene>
    <name evidence="2" type="primary">Kcnj1-002</name>
</gene>
<proteinExistence type="evidence at transcript level"/>
<dbReference type="EMBL" id="LR786133">
    <property type="protein sequence ID" value="CAB3258032.1"/>
    <property type="molecule type" value="mRNA"/>
</dbReference>
<feature type="compositionally biased region" description="Basic and acidic residues" evidence="1">
    <location>
        <begin position="759"/>
        <end position="772"/>
    </location>
</feature>
<feature type="compositionally biased region" description="Polar residues" evidence="1">
    <location>
        <begin position="693"/>
        <end position="705"/>
    </location>
</feature>
<feature type="region of interest" description="Disordered" evidence="1">
    <location>
        <begin position="499"/>
        <end position="915"/>
    </location>
</feature>
<feature type="compositionally biased region" description="Basic and acidic residues" evidence="1">
    <location>
        <begin position="790"/>
        <end position="807"/>
    </location>
</feature>
<evidence type="ECO:0000313" key="2">
    <source>
        <dbReference type="EMBL" id="CAB3258032.1"/>
    </source>
</evidence>
<feature type="compositionally biased region" description="Polar residues" evidence="1">
    <location>
        <begin position="535"/>
        <end position="544"/>
    </location>
</feature>
<name>A0A6F9DGG3_9ASCI</name>
<accession>A0A6F9DGG3</accession>
<feature type="region of interest" description="Disordered" evidence="1">
    <location>
        <begin position="1"/>
        <end position="22"/>
    </location>
</feature>
<feature type="region of interest" description="Disordered" evidence="1">
    <location>
        <begin position="928"/>
        <end position="960"/>
    </location>
</feature>
<feature type="compositionally biased region" description="Polar residues" evidence="1">
    <location>
        <begin position="553"/>
        <end position="563"/>
    </location>
</feature>
<feature type="compositionally biased region" description="Basic and acidic residues" evidence="1">
    <location>
        <begin position="509"/>
        <end position="533"/>
    </location>
</feature>
<keyword evidence="2" id="KW-0407">Ion channel</keyword>
<organism evidence="2">
    <name type="scientific">Phallusia mammillata</name>
    <dbReference type="NCBI Taxonomy" id="59560"/>
    <lineage>
        <taxon>Eukaryota</taxon>
        <taxon>Metazoa</taxon>
        <taxon>Chordata</taxon>
        <taxon>Tunicata</taxon>
        <taxon>Ascidiacea</taxon>
        <taxon>Phlebobranchia</taxon>
        <taxon>Ascidiidae</taxon>
        <taxon>Phallusia</taxon>
    </lineage>
</organism>
<keyword evidence="2" id="KW-0813">Transport</keyword>
<dbReference type="GO" id="GO:0034220">
    <property type="term" value="P:monoatomic ion transmembrane transport"/>
    <property type="evidence" value="ECO:0007669"/>
    <property type="project" value="UniProtKB-KW"/>
</dbReference>
<feature type="compositionally biased region" description="Basic and acidic residues" evidence="1">
    <location>
        <begin position="600"/>
        <end position="617"/>
    </location>
</feature>
<reference evidence="2" key="1">
    <citation type="submission" date="2020-04" db="EMBL/GenBank/DDBJ databases">
        <authorList>
            <person name="Neveu A P."/>
        </authorList>
    </citation>
    <scope>NUCLEOTIDE SEQUENCE</scope>
    <source>
        <tissue evidence="2">Whole embryo</tissue>
    </source>
</reference>
<feature type="compositionally biased region" description="Polar residues" evidence="1">
    <location>
        <begin position="677"/>
        <end position="686"/>
    </location>
</feature>
<protein>
    <submittedName>
        <fullName evidence="2">ATP-sensitive inward rectifier potassium channel 1-like</fullName>
    </submittedName>
</protein>
<feature type="compositionally biased region" description="Low complexity" evidence="1">
    <location>
        <begin position="583"/>
        <end position="599"/>
    </location>
</feature>
<dbReference type="AlphaFoldDB" id="A0A6F9DGG3"/>